<dbReference type="GO" id="GO:0005975">
    <property type="term" value="P:carbohydrate metabolic process"/>
    <property type="evidence" value="ECO:0007669"/>
    <property type="project" value="InterPro"/>
</dbReference>
<reference evidence="1 2" key="1">
    <citation type="submission" date="2019-01" db="EMBL/GenBank/DDBJ databases">
        <authorList>
            <person name="Chen W.-M."/>
        </authorList>
    </citation>
    <scope>NUCLEOTIDE SEQUENCE [LARGE SCALE GENOMIC DNA]</scope>
    <source>
        <strain evidence="1 2">YBJ-36</strain>
    </source>
</reference>
<dbReference type="Proteomes" id="UP000282759">
    <property type="component" value="Unassembled WGS sequence"/>
</dbReference>
<organism evidence="1 2">
    <name type="scientific">Mucilaginibacter limnophilus</name>
    <dbReference type="NCBI Taxonomy" id="1932778"/>
    <lineage>
        <taxon>Bacteria</taxon>
        <taxon>Pseudomonadati</taxon>
        <taxon>Bacteroidota</taxon>
        <taxon>Sphingobacteriia</taxon>
        <taxon>Sphingobacteriales</taxon>
        <taxon>Sphingobacteriaceae</taxon>
        <taxon>Mucilaginibacter</taxon>
    </lineage>
</organism>
<dbReference type="EMBL" id="SACK01000005">
    <property type="protein sequence ID" value="RVU00311.1"/>
    <property type="molecule type" value="Genomic_DNA"/>
</dbReference>
<proteinExistence type="predicted"/>
<dbReference type="RefSeq" id="WP_127705406.1">
    <property type="nucleotide sequence ID" value="NZ_SACK01000005.1"/>
</dbReference>
<accession>A0A437MRN4</accession>
<evidence type="ECO:0000313" key="1">
    <source>
        <dbReference type="EMBL" id="RVU00311.1"/>
    </source>
</evidence>
<dbReference type="InterPro" id="IPR008928">
    <property type="entry name" value="6-hairpin_glycosidase_sf"/>
</dbReference>
<sequence length="738" mass="83336">MSNGTSIWALAAANQLTDISKEPLHQYTTQKFEFEIVDLDDSLWVIARFGKNAKMAFRTAYSPEGFTDIDVKPGDDNGVDISLKSPAGNFEVNVKWPESAQAVVRYTVSFTPANELFVPFSPRDVIILSDSEDPDKTDGEIHISQTGGRSGLIYASFKKPKAGSFLYFQNLTALEDYNQDTQTSAAGIVGGQWPEIGLSLPPAVEKPLQGGKTYIFSDAFVALSEHIPTDQFEISKGFLNLLAEIYLLLPRPETEYHNYQEILKNALIDIQNNKGCWSYHSGHPYLNAYVCDYANPPEIMVQLAVLLPIQDYMRWSGETCGMEEEVKAGLPAFYNEQLGTVMRWLPAQEQMLDYSEEHKKPLVMDSWYLHHPLLNLARMASAGDDLAKDLLLKSIDYAIKVAHHFNYVWPVFYKMDTLEVIKAETAEGKGGEKDVAGLYAHVMLQVWEITGDKKYFKEAEKAAQSMVQHGFDVFYQANNTVFSAKAMILLYKETKNELYLNLSYLFLANVFKNIALWECNYGYGKNFPSFFELFPLNDAPYVAVYEEQEAYSGVHEYLSFTEGVEILASVRLLLAEFVKYVVHRAVYYYPPLLPEEMLVKEPTTGEIDPKLWVALEDIHDGWEQSGTVGQEVYGAGLAFGIVPRQYIRVPDEDFMVFIDYPFSNKTVKKNAVQFQVLGDSALACRLCIIKIGEKKAPEFKVLAGDGKKGEEIEQMGKAGQLEYRVQGNQQITITWTKK</sequence>
<evidence type="ECO:0000313" key="2">
    <source>
        <dbReference type="Proteomes" id="UP000282759"/>
    </source>
</evidence>
<dbReference type="SUPFAM" id="SSF48208">
    <property type="entry name" value="Six-hairpin glycosidases"/>
    <property type="match status" value="1"/>
</dbReference>
<keyword evidence="2" id="KW-1185">Reference proteome</keyword>
<name>A0A437MRN4_9SPHI</name>
<dbReference type="AlphaFoldDB" id="A0A437MRN4"/>
<gene>
    <name evidence="1" type="ORF">EOD41_12570</name>
</gene>
<comment type="caution">
    <text evidence="1">The sequence shown here is derived from an EMBL/GenBank/DDBJ whole genome shotgun (WGS) entry which is preliminary data.</text>
</comment>
<protein>
    <submittedName>
        <fullName evidence="1">Uncharacterized protein</fullName>
    </submittedName>
</protein>
<dbReference type="OrthoDB" id="7520791at2"/>